<dbReference type="Proteomes" id="UP001497457">
    <property type="component" value="Chromosome 32b"/>
</dbReference>
<feature type="compositionally biased region" description="Polar residues" evidence="1">
    <location>
        <begin position="267"/>
        <end position="277"/>
    </location>
</feature>
<evidence type="ECO:0000313" key="4">
    <source>
        <dbReference type="Proteomes" id="UP001497457"/>
    </source>
</evidence>
<feature type="domain" description="Transposase MuDR plant" evidence="2">
    <location>
        <begin position="211"/>
        <end position="249"/>
    </location>
</feature>
<gene>
    <name evidence="3" type="ORF">URODEC1_LOCUS83565</name>
</gene>
<dbReference type="AlphaFoldDB" id="A0ABC9DCC0"/>
<keyword evidence="4" id="KW-1185">Reference proteome</keyword>
<feature type="region of interest" description="Disordered" evidence="1">
    <location>
        <begin position="241"/>
        <end position="277"/>
    </location>
</feature>
<evidence type="ECO:0000256" key="1">
    <source>
        <dbReference type="SAM" id="MobiDB-lite"/>
    </source>
</evidence>
<sequence length="277" mass="31264">MDEQWHDLWVDRCSGYNLDNFVTDMASKIIWGPSQTLAVWAVDTDSDAEWKMRKNEHFEKMIASRFNERVAKVVVEVVEKAGYQHQEEHVRSRAGSIGSSGLTSHGEGLGETFTRQEHLQQEDLIVDWSALTIIPEDDRDGEAFAIADEERVFEAMGFKAADENAEHEAASEPAILVIPAELQDDMRDASVPVDDTDPAEPVIDWDRDNPEMTVGTVYPSMNDFRLAVRQHAIVHEFELGTEKSDKSRFRGPNKQLHPPVCFKKQSEGNNGKYSLGC</sequence>
<protein>
    <recommendedName>
        <fullName evidence="2">Transposase MuDR plant domain-containing protein</fullName>
    </recommendedName>
</protein>
<organism evidence="3 4">
    <name type="scientific">Urochloa decumbens</name>
    <dbReference type="NCBI Taxonomy" id="240449"/>
    <lineage>
        <taxon>Eukaryota</taxon>
        <taxon>Viridiplantae</taxon>
        <taxon>Streptophyta</taxon>
        <taxon>Embryophyta</taxon>
        <taxon>Tracheophyta</taxon>
        <taxon>Spermatophyta</taxon>
        <taxon>Magnoliopsida</taxon>
        <taxon>Liliopsida</taxon>
        <taxon>Poales</taxon>
        <taxon>Poaceae</taxon>
        <taxon>PACMAD clade</taxon>
        <taxon>Panicoideae</taxon>
        <taxon>Panicodae</taxon>
        <taxon>Paniceae</taxon>
        <taxon>Melinidinae</taxon>
        <taxon>Urochloa</taxon>
    </lineage>
</organism>
<evidence type="ECO:0000313" key="3">
    <source>
        <dbReference type="EMBL" id="CAL5035605.1"/>
    </source>
</evidence>
<dbReference type="InterPro" id="IPR004332">
    <property type="entry name" value="Transposase_MuDR"/>
</dbReference>
<name>A0ABC9DCC0_9POAL</name>
<reference evidence="3 4" key="2">
    <citation type="submission" date="2024-10" db="EMBL/GenBank/DDBJ databases">
        <authorList>
            <person name="Ryan C."/>
        </authorList>
    </citation>
    <scope>NUCLEOTIDE SEQUENCE [LARGE SCALE GENOMIC DNA]</scope>
</reference>
<dbReference type="Pfam" id="PF03108">
    <property type="entry name" value="DBD_Tnp_Mut"/>
    <property type="match status" value="1"/>
</dbReference>
<evidence type="ECO:0000259" key="2">
    <source>
        <dbReference type="Pfam" id="PF03108"/>
    </source>
</evidence>
<reference evidence="4" key="1">
    <citation type="submission" date="2024-06" db="EMBL/GenBank/DDBJ databases">
        <authorList>
            <person name="Ryan C."/>
        </authorList>
    </citation>
    <scope>NUCLEOTIDE SEQUENCE [LARGE SCALE GENOMIC DNA]</scope>
</reference>
<proteinExistence type="predicted"/>
<dbReference type="EMBL" id="OZ075142">
    <property type="protein sequence ID" value="CAL5035605.1"/>
    <property type="molecule type" value="Genomic_DNA"/>
</dbReference>
<accession>A0ABC9DCC0</accession>